<dbReference type="EMBL" id="LAZR01030031">
    <property type="protein sequence ID" value="KKL57823.1"/>
    <property type="molecule type" value="Genomic_DNA"/>
</dbReference>
<feature type="non-terminal residue" evidence="3">
    <location>
        <position position="1"/>
    </location>
</feature>
<dbReference type="Pfam" id="PF00834">
    <property type="entry name" value="Ribul_P_3_epim"/>
    <property type="match status" value="1"/>
</dbReference>
<dbReference type="InterPro" id="IPR000056">
    <property type="entry name" value="Ribul_P_3_epim-like"/>
</dbReference>
<dbReference type="Gene3D" id="3.20.20.70">
    <property type="entry name" value="Aldolase class I"/>
    <property type="match status" value="1"/>
</dbReference>
<dbReference type="AlphaFoldDB" id="A0A0F9D7Z8"/>
<proteinExistence type="predicted"/>
<comment type="caution">
    <text evidence="3">The sequence shown here is derived from an EMBL/GenBank/DDBJ whole genome shotgun (WGS) entry which is preliminary data.</text>
</comment>
<reference evidence="3" key="1">
    <citation type="journal article" date="2015" name="Nature">
        <title>Complex archaea that bridge the gap between prokaryotes and eukaryotes.</title>
        <authorList>
            <person name="Spang A."/>
            <person name="Saw J.H."/>
            <person name="Jorgensen S.L."/>
            <person name="Zaremba-Niedzwiedzka K."/>
            <person name="Martijn J."/>
            <person name="Lind A.E."/>
            <person name="van Eijk R."/>
            <person name="Schleper C."/>
            <person name="Guy L."/>
            <person name="Ettema T.J."/>
        </authorList>
    </citation>
    <scope>NUCLEOTIDE SEQUENCE</scope>
</reference>
<dbReference type="GO" id="GO:0016857">
    <property type="term" value="F:racemase and epimerase activity, acting on carbohydrates and derivatives"/>
    <property type="evidence" value="ECO:0007669"/>
    <property type="project" value="InterPro"/>
</dbReference>
<evidence type="ECO:0000256" key="1">
    <source>
        <dbReference type="ARBA" id="ARBA00022723"/>
    </source>
</evidence>
<evidence type="ECO:0000256" key="2">
    <source>
        <dbReference type="ARBA" id="ARBA00023235"/>
    </source>
</evidence>
<dbReference type="GO" id="GO:0005975">
    <property type="term" value="P:carbohydrate metabolic process"/>
    <property type="evidence" value="ECO:0007669"/>
    <property type="project" value="InterPro"/>
</dbReference>
<name>A0A0F9D7Z8_9ZZZZ</name>
<dbReference type="InterPro" id="IPR013785">
    <property type="entry name" value="Aldolase_TIM"/>
</dbReference>
<dbReference type="GO" id="GO:0046872">
    <property type="term" value="F:metal ion binding"/>
    <property type="evidence" value="ECO:0007669"/>
    <property type="project" value="UniProtKB-KW"/>
</dbReference>
<accession>A0A0F9D7Z8</accession>
<organism evidence="3">
    <name type="scientific">marine sediment metagenome</name>
    <dbReference type="NCBI Taxonomy" id="412755"/>
    <lineage>
        <taxon>unclassified sequences</taxon>
        <taxon>metagenomes</taxon>
        <taxon>ecological metagenomes</taxon>
    </lineage>
</organism>
<evidence type="ECO:0000313" key="3">
    <source>
        <dbReference type="EMBL" id="KKL57823.1"/>
    </source>
</evidence>
<keyword evidence="1" id="KW-0479">Metal-binding</keyword>
<gene>
    <name evidence="3" type="ORF">LCGC14_2231520</name>
</gene>
<dbReference type="PROSITE" id="PS01086">
    <property type="entry name" value="RIBUL_P_3_EPIMER_2"/>
    <property type="match status" value="1"/>
</dbReference>
<protein>
    <submittedName>
        <fullName evidence="3">Uncharacterized protein</fullName>
    </submittedName>
</protein>
<sequence length="53" mass="5934">MVLVMTVEPGYGGQKFMPEMLDKILPLAMELFKEVLNNGVNRLVDGILEQIKA</sequence>
<dbReference type="SUPFAM" id="SSF51366">
    <property type="entry name" value="Ribulose-phoshate binding barrel"/>
    <property type="match status" value="1"/>
</dbReference>
<dbReference type="InterPro" id="IPR011060">
    <property type="entry name" value="RibuloseP-bd_barrel"/>
</dbReference>
<keyword evidence="2" id="KW-0413">Isomerase</keyword>